<gene>
    <name evidence="2" type="ORF">TCDM_11445</name>
</gene>
<dbReference type="OrthoDB" id="10478016at2759"/>
<reference evidence="2 3" key="1">
    <citation type="journal article" date="2014" name="Genome Announc.">
        <title>Trypanosoma cruzi Clone Dm28c Draft Genome Sequence.</title>
        <authorList>
            <person name="Grisard E.C."/>
            <person name="Teixeira S.M."/>
            <person name="de Almeida L.G."/>
            <person name="Stoco P.H."/>
            <person name="Gerber A.L."/>
            <person name="Talavera-Lopez C."/>
            <person name="Lima O.C."/>
            <person name="Andersson B."/>
            <person name="de Vasconcelos A.T."/>
        </authorList>
    </citation>
    <scope>NUCLEOTIDE SEQUENCE [LARGE SCALE GENOMIC DNA]</scope>
    <source>
        <strain evidence="2 3">Dm28c</strain>
    </source>
</reference>
<comment type="caution">
    <text evidence="2">The sequence shown here is derived from an EMBL/GenBank/DDBJ whole genome shotgun (WGS) entry which is preliminary data.</text>
</comment>
<dbReference type="VEuPathDB" id="TriTrypDB:TCDM_11445"/>
<feature type="compositionally biased region" description="Polar residues" evidence="1">
    <location>
        <begin position="258"/>
        <end position="267"/>
    </location>
</feature>
<evidence type="ECO:0000313" key="2">
    <source>
        <dbReference type="EMBL" id="ESS60994.1"/>
    </source>
</evidence>
<evidence type="ECO:0000256" key="1">
    <source>
        <dbReference type="SAM" id="MobiDB-lite"/>
    </source>
</evidence>
<feature type="region of interest" description="Disordered" evidence="1">
    <location>
        <begin position="243"/>
        <end position="267"/>
    </location>
</feature>
<accession>V5B0D6</accession>
<sequence>MVTENSFSLVVGRSNPRNRRLGRAWGTAGVTLFSHSQMYLHTEAPQCRMHDSTEMYVSSGSLASVVLVGGLSRHHEEGLSPGTADKYSPLQITAAAFLTFSAGPMMGQRSIGRFADPSWIIRLHTSHWNTDPTCSVWRDARCAEYVGIFTHVRCGALPLQQRTVRIPSPAHRLRHLPPHPHAAQVSRCGQRQLRAAAGTTNRCHPLILRVAPRPVRLQRPPVTIAILQLHAINVVAVAGLPRSHHGSRRVHHHRQRSATDSTMSALTTPVEQCPARTVNRLQTLPWQMGAIKKPSSGYTSRRSACGLKAAGTTSFSRMIPCAEDTTSPSHSQLPFNEFIVWYLSEIQCFPVSSRSLVDTLMRMGAHPSQ</sequence>
<dbReference type="Proteomes" id="UP000017861">
    <property type="component" value="Unassembled WGS sequence"/>
</dbReference>
<name>V5B0D6_TRYCR</name>
<proteinExistence type="predicted"/>
<dbReference type="AlphaFoldDB" id="V5B0D6"/>
<dbReference type="EMBL" id="AYLP01000357">
    <property type="protein sequence ID" value="ESS60994.1"/>
    <property type="molecule type" value="Genomic_DNA"/>
</dbReference>
<evidence type="ECO:0000313" key="3">
    <source>
        <dbReference type="Proteomes" id="UP000017861"/>
    </source>
</evidence>
<organism evidence="2 3">
    <name type="scientific">Trypanosoma cruzi Dm28c</name>
    <dbReference type="NCBI Taxonomy" id="1416333"/>
    <lineage>
        <taxon>Eukaryota</taxon>
        <taxon>Discoba</taxon>
        <taxon>Euglenozoa</taxon>
        <taxon>Kinetoplastea</taxon>
        <taxon>Metakinetoplastina</taxon>
        <taxon>Trypanosomatida</taxon>
        <taxon>Trypanosomatidae</taxon>
        <taxon>Trypanosoma</taxon>
        <taxon>Schizotrypanum</taxon>
    </lineage>
</organism>
<feature type="compositionally biased region" description="Basic residues" evidence="1">
    <location>
        <begin position="243"/>
        <end position="256"/>
    </location>
</feature>
<protein>
    <submittedName>
        <fullName evidence="2">Uncharacterized protein</fullName>
    </submittedName>
</protein>